<protein>
    <submittedName>
        <fullName evidence="2">WYL domain-containing protein</fullName>
    </submittedName>
</protein>
<evidence type="ECO:0000259" key="1">
    <source>
        <dbReference type="Pfam" id="PF13280"/>
    </source>
</evidence>
<evidence type="ECO:0000313" key="2">
    <source>
        <dbReference type="EMBL" id="MBV2359500.1"/>
    </source>
</evidence>
<dbReference type="InterPro" id="IPR026881">
    <property type="entry name" value="WYL_dom"/>
</dbReference>
<organism evidence="2 3">
    <name type="scientific">Thalassococcus arenae</name>
    <dbReference type="NCBI Taxonomy" id="2851652"/>
    <lineage>
        <taxon>Bacteria</taxon>
        <taxon>Pseudomonadati</taxon>
        <taxon>Pseudomonadota</taxon>
        <taxon>Alphaproteobacteria</taxon>
        <taxon>Rhodobacterales</taxon>
        <taxon>Roseobacteraceae</taxon>
        <taxon>Thalassococcus</taxon>
    </lineage>
</organism>
<dbReference type="EMBL" id="JAHRWL010000001">
    <property type="protein sequence ID" value="MBV2359500.1"/>
    <property type="molecule type" value="Genomic_DNA"/>
</dbReference>
<dbReference type="PROSITE" id="PS52050">
    <property type="entry name" value="WYL"/>
    <property type="match status" value="1"/>
</dbReference>
<sequence>MAVALDPVERERLVAGLADMLLRRDPVLSKQAGDMLTELSATMPEAHDLVRLHHHHDGRIGRRSMMRPALRVDLAALHRACAESHAIGFSYKDLNGQETSRRVLPLAIVHPDHGIKLVAWCTLRDAPRTFFVHSMTDMQVDPERFPEKRADLIAAVVSDIDARYA</sequence>
<feature type="domain" description="WYL" evidence="1">
    <location>
        <begin position="74"/>
        <end position="140"/>
    </location>
</feature>
<evidence type="ECO:0000313" key="3">
    <source>
        <dbReference type="Proteomes" id="UP001166293"/>
    </source>
</evidence>
<reference evidence="2" key="1">
    <citation type="submission" date="2021-06" db="EMBL/GenBank/DDBJ databases">
        <title>Thalassococcus sp. CAU 1522 isolated from sea sand, Republic of Korea.</title>
        <authorList>
            <person name="Kim W."/>
        </authorList>
    </citation>
    <scope>NUCLEOTIDE SEQUENCE</scope>
    <source>
        <strain evidence="2">CAU 1522</strain>
    </source>
</reference>
<name>A0ABS6N651_9RHOB</name>
<proteinExistence type="predicted"/>
<dbReference type="Pfam" id="PF13280">
    <property type="entry name" value="WYL"/>
    <property type="match status" value="1"/>
</dbReference>
<dbReference type="InterPro" id="IPR051534">
    <property type="entry name" value="CBASS_pafABC_assoc_protein"/>
</dbReference>
<dbReference type="Proteomes" id="UP001166293">
    <property type="component" value="Unassembled WGS sequence"/>
</dbReference>
<dbReference type="PANTHER" id="PTHR34580">
    <property type="match status" value="1"/>
</dbReference>
<gene>
    <name evidence="2" type="ORF">KUH32_06925</name>
</gene>
<accession>A0ABS6N651</accession>
<dbReference type="RefSeq" id="WP_217777305.1">
    <property type="nucleotide sequence ID" value="NZ_JAHRWL010000001.1"/>
</dbReference>
<comment type="caution">
    <text evidence="2">The sequence shown here is derived from an EMBL/GenBank/DDBJ whole genome shotgun (WGS) entry which is preliminary data.</text>
</comment>
<keyword evidence="3" id="KW-1185">Reference proteome</keyword>
<dbReference type="PANTHER" id="PTHR34580:SF3">
    <property type="entry name" value="PROTEIN PAFB"/>
    <property type="match status" value="1"/>
</dbReference>